<sequence length="20" mass="2592">MRKTRRILRLLRLPGWLERQ</sequence>
<gene>
    <name evidence="1" type="ORF">MAR_022686</name>
</gene>
<protein>
    <submittedName>
        <fullName evidence="1">Uncharacterized protein</fullName>
    </submittedName>
</protein>
<accession>A0ABY7DMC4</accession>
<dbReference type="EMBL" id="CP111014">
    <property type="protein sequence ID" value="WAQ98313.1"/>
    <property type="molecule type" value="Genomic_DNA"/>
</dbReference>
<evidence type="ECO:0000313" key="2">
    <source>
        <dbReference type="Proteomes" id="UP001164746"/>
    </source>
</evidence>
<name>A0ABY7DMC4_MYAAR</name>
<dbReference type="Proteomes" id="UP001164746">
    <property type="component" value="Chromosome 3"/>
</dbReference>
<reference evidence="1" key="1">
    <citation type="submission" date="2022-11" db="EMBL/GenBank/DDBJ databases">
        <title>Centuries of genome instability and evolution in soft-shell clam transmissible cancer (bioRxiv).</title>
        <authorList>
            <person name="Hart S.F.M."/>
            <person name="Yonemitsu M.A."/>
            <person name="Giersch R.M."/>
            <person name="Beal B.F."/>
            <person name="Arriagada G."/>
            <person name="Davis B.W."/>
            <person name="Ostrander E.A."/>
            <person name="Goff S.P."/>
            <person name="Metzger M.J."/>
        </authorList>
    </citation>
    <scope>NUCLEOTIDE SEQUENCE</scope>
    <source>
        <strain evidence="1">MELC-2E11</strain>
        <tissue evidence="1">Siphon/mantle</tissue>
    </source>
</reference>
<proteinExistence type="predicted"/>
<keyword evidence="2" id="KW-1185">Reference proteome</keyword>
<organism evidence="1 2">
    <name type="scientific">Mya arenaria</name>
    <name type="common">Soft-shell clam</name>
    <dbReference type="NCBI Taxonomy" id="6604"/>
    <lineage>
        <taxon>Eukaryota</taxon>
        <taxon>Metazoa</taxon>
        <taxon>Spiralia</taxon>
        <taxon>Lophotrochozoa</taxon>
        <taxon>Mollusca</taxon>
        <taxon>Bivalvia</taxon>
        <taxon>Autobranchia</taxon>
        <taxon>Heteroconchia</taxon>
        <taxon>Euheterodonta</taxon>
        <taxon>Imparidentia</taxon>
        <taxon>Neoheterodontei</taxon>
        <taxon>Myida</taxon>
        <taxon>Myoidea</taxon>
        <taxon>Myidae</taxon>
        <taxon>Mya</taxon>
    </lineage>
</organism>
<evidence type="ECO:0000313" key="1">
    <source>
        <dbReference type="EMBL" id="WAQ98313.1"/>
    </source>
</evidence>